<feature type="transmembrane region" description="Helical" evidence="2">
    <location>
        <begin position="35"/>
        <end position="52"/>
    </location>
</feature>
<proteinExistence type="predicted"/>
<evidence type="ECO:0000256" key="1">
    <source>
        <dbReference type="SAM" id="MobiDB-lite"/>
    </source>
</evidence>
<dbReference type="AlphaFoldDB" id="A0A368VLR8"/>
<name>A0A368VLR8_9ACTN</name>
<dbReference type="EMBL" id="QPJC01000013">
    <property type="protein sequence ID" value="RCW39965.1"/>
    <property type="molecule type" value="Genomic_DNA"/>
</dbReference>
<reference evidence="3 4" key="1">
    <citation type="submission" date="2018-07" db="EMBL/GenBank/DDBJ databases">
        <title>Genomic Encyclopedia of Type Strains, Phase III (KMG-III): the genomes of soil and plant-associated and newly described type strains.</title>
        <authorList>
            <person name="Whitman W."/>
        </authorList>
    </citation>
    <scope>NUCLEOTIDE SEQUENCE [LARGE SCALE GENOMIC DNA]</scope>
    <source>
        <strain evidence="3 4">CECT 8575</strain>
    </source>
</reference>
<sequence length="101" mass="10670">MEPSRTTEGRTQTIRYVVFAVVVGVITWVSVPFGYGPLLVGLVLLGAGMWARRRDPGLARMAQILGVVITALGLLILAGLTTTTSSGSDGPSSPPQVPRHR</sequence>
<feature type="compositionally biased region" description="Pro residues" evidence="1">
    <location>
        <begin position="92"/>
        <end position="101"/>
    </location>
</feature>
<accession>A0A368VLR8</accession>
<feature type="transmembrane region" description="Helical" evidence="2">
    <location>
        <begin position="12"/>
        <end position="29"/>
    </location>
</feature>
<keyword evidence="4" id="KW-1185">Reference proteome</keyword>
<evidence type="ECO:0000256" key="2">
    <source>
        <dbReference type="SAM" id="Phobius"/>
    </source>
</evidence>
<protein>
    <submittedName>
        <fullName evidence="3">Uncharacterized protein</fullName>
    </submittedName>
</protein>
<feature type="transmembrane region" description="Helical" evidence="2">
    <location>
        <begin position="64"/>
        <end position="82"/>
    </location>
</feature>
<feature type="compositionally biased region" description="Low complexity" evidence="1">
    <location>
        <begin position="81"/>
        <end position="91"/>
    </location>
</feature>
<gene>
    <name evidence="3" type="ORF">DFQ14_11347</name>
</gene>
<keyword evidence="2" id="KW-1133">Transmembrane helix</keyword>
<dbReference type="Proteomes" id="UP000253495">
    <property type="component" value="Unassembled WGS sequence"/>
</dbReference>
<comment type="caution">
    <text evidence="3">The sequence shown here is derived from an EMBL/GenBank/DDBJ whole genome shotgun (WGS) entry which is preliminary data.</text>
</comment>
<keyword evidence="2" id="KW-0812">Transmembrane</keyword>
<keyword evidence="2" id="KW-0472">Membrane</keyword>
<evidence type="ECO:0000313" key="3">
    <source>
        <dbReference type="EMBL" id="RCW39965.1"/>
    </source>
</evidence>
<evidence type="ECO:0000313" key="4">
    <source>
        <dbReference type="Proteomes" id="UP000253495"/>
    </source>
</evidence>
<organism evidence="3 4">
    <name type="scientific">Halopolyspora algeriensis</name>
    <dbReference type="NCBI Taxonomy" id="1500506"/>
    <lineage>
        <taxon>Bacteria</taxon>
        <taxon>Bacillati</taxon>
        <taxon>Actinomycetota</taxon>
        <taxon>Actinomycetes</taxon>
        <taxon>Actinomycetes incertae sedis</taxon>
        <taxon>Halopolyspora</taxon>
    </lineage>
</organism>
<feature type="region of interest" description="Disordered" evidence="1">
    <location>
        <begin position="81"/>
        <end position="101"/>
    </location>
</feature>